<evidence type="ECO:0000256" key="1">
    <source>
        <dbReference type="SAM" id="Phobius"/>
    </source>
</evidence>
<reference evidence="2 3" key="1">
    <citation type="submission" date="2014-08" db="EMBL/GenBank/DDBJ databases">
        <title>Porphyromonas gulae strain:COT-052_OH1451 Genome sequencing.</title>
        <authorList>
            <person name="Wallis C."/>
            <person name="Deusch O."/>
            <person name="O'Flynn C."/>
            <person name="Davis I."/>
            <person name="Jospin G."/>
            <person name="Darling A.E."/>
            <person name="Coil D.A."/>
            <person name="Alexiev A."/>
            <person name="Horsfall A."/>
            <person name="Kirkwood N."/>
            <person name="Harris S."/>
            <person name="Eisen J.A."/>
        </authorList>
    </citation>
    <scope>NUCLEOTIDE SEQUENCE [LARGE SCALE GENOMIC DNA]</scope>
    <source>
        <strain evidence="3">COT-052 OH1451</strain>
    </source>
</reference>
<dbReference type="AlphaFoldDB" id="A0A0A2F9G6"/>
<dbReference type="EMBL" id="JRAI01000061">
    <property type="protein sequence ID" value="KGN85059.1"/>
    <property type="molecule type" value="Genomic_DNA"/>
</dbReference>
<accession>A0A0A2F9G6</accession>
<evidence type="ECO:0000313" key="3">
    <source>
        <dbReference type="Proteomes" id="UP000030130"/>
    </source>
</evidence>
<sequence length="98" mass="10882">MKVTISRFAEYGYSVMLVIELFLFAVAIHSLSKVFVCQRIGAFLYFASTLAIGVLERDFVMAVAPSVLLLLVLQIKKNGVSAWELIMRGDIDGEDGHQ</sequence>
<dbReference type="Proteomes" id="UP000030130">
    <property type="component" value="Unassembled WGS sequence"/>
</dbReference>
<keyword evidence="1" id="KW-0472">Membrane</keyword>
<comment type="caution">
    <text evidence="2">The sequence shown here is derived from an EMBL/GenBank/DDBJ whole genome shotgun (WGS) entry which is preliminary data.</text>
</comment>
<keyword evidence="1" id="KW-1133">Transmembrane helix</keyword>
<organism evidence="2 3">
    <name type="scientific">Porphyromonas gulae</name>
    <dbReference type="NCBI Taxonomy" id="111105"/>
    <lineage>
        <taxon>Bacteria</taxon>
        <taxon>Pseudomonadati</taxon>
        <taxon>Bacteroidota</taxon>
        <taxon>Bacteroidia</taxon>
        <taxon>Bacteroidales</taxon>
        <taxon>Porphyromonadaceae</taxon>
        <taxon>Porphyromonas</taxon>
    </lineage>
</organism>
<gene>
    <name evidence="2" type="ORF">HR08_07070</name>
</gene>
<protein>
    <submittedName>
        <fullName evidence="2">Uncharacterized protein</fullName>
    </submittedName>
</protein>
<feature type="transmembrane region" description="Helical" evidence="1">
    <location>
        <begin position="43"/>
        <end position="73"/>
    </location>
</feature>
<keyword evidence="1" id="KW-0812">Transmembrane</keyword>
<evidence type="ECO:0000313" key="2">
    <source>
        <dbReference type="EMBL" id="KGN85059.1"/>
    </source>
</evidence>
<proteinExistence type="predicted"/>
<feature type="transmembrane region" description="Helical" evidence="1">
    <location>
        <begin position="12"/>
        <end position="31"/>
    </location>
</feature>
<name>A0A0A2F9G6_9PORP</name>